<evidence type="ECO:0000256" key="2">
    <source>
        <dbReference type="ARBA" id="ARBA00022679"/>
    </source>
</evidence>
<gene>
    <name evidence="7" type="ORF">SAMN05216203_0119</name>
</gene>
<keyword evidence="4" id="KW-0819">tRNA processing</keyword>
<protein>
    <recommendedName>
        <fullName evidence="1">tRNA-uridine aminocarboxypropyltransferase</fullName>
        <ecNumber evidence="1">2.5.1.25</ecNumber>
    </recommendedName>
</protein>
<dbReference type="Pfam" id="PF03942">
    <property type="entry name" value="DTW"/>
    <property type="match status" value="1"/>
</dbReference>
<dbReference type="PANTHER" id="PTHR21392:SF0">
    <property type="entry name" value="TRNA-URIDINE AMINOCARBOXYPROPYLTRANSFERASE 2"/>
    <property type="match status" value="1"/>
</dbReference>
<feature type="domain" description="DTW" evidence="6">
    <location>
        <begin position="2"/>
        <end position="186"/>
    </location>
</feature>
<dbReference type="InterPro" id="IPR005636">
    <property type="entry name" value="DTW"/>
</dbReference>
<dbReference type="AlphaFoldDB" id="A0A1I6GHY7"/>
<comment type="similarity">
    <text evidence="5">Belongs to the TDD superfamily. DTWD2 family.</text>
</comment>
<evidence type="ECO:0000313" key="7">
    <source>
        <dbReference type="EMBL" id="SFR41798.1"/>
    </source>
</evidence>
<name>A0A1I6GHY7_9GAMM</name>
<dbReference type="EC" id="2.5.1.25" evidence="1"/>
<proteinExistence type="inferred from homology"/>
<dbReference type="GO" id="GO:0008033">
    <property type="term" value="P:tRNA processing"/>
    <property type="evidence" value="ECO:0007669"/>
    <property type="project" value="UniProtKB-KW"/>
</dbReference>
<evidence type="ECO:0000256" key="5">
    <source>
        <dbReference type="ARBA" id="ARBA00034489"/>
    </source>
</evidence>
<keyword evidence="3" id="KW-0949">S-adenosyl-L-methionine</keyword>
<dbReference type="RefSeq" id="WP_167812663.1">
    <property type="nucleotide sequence ID" value="NZ_FOYW01000001.1"/>
</dbReference>
<keyword evidence="8" id="KW-1185">Reference proteome</keyword>
<evidence type="ECO:0000256" key="3">
    <source>
        <dbReference type="ARBA" id="ARBA00022691"/>
    </source>
</evidence>
<dbReference type="PANTHER" id="PTHR21392">
    <property type="entry name" value="TRNA-URIDINE AMINOCARBOXYPROPYLTRANSFERASE 2"/>
    <property type="match status" value="1"/>
</dbReference>
<dbReference type="EMBL" id="FOYW01000001">
    <property type="protein sequence ID" value="SFR41798.1"/>
    <property type="molecule type" value="Genomic_DNA"/>
</dbReference>
<dbReference type="STRING" id="650891.SAMN05216203_0119"/>
<dbReference type="Proteomes" id="UP000198644">
    <property type="component" value="Unassembled WGS sequence"/>
</dbReference>
<organism evidence="7 8">
    <name type="scientific">Marinobacter daqiaonensis</name>
    <dbReference type="NCBI Taxonomy" id="650891"/>
    <lineage>
        <taxon>Bacteria</taxon>
        <taxon>Pseudomonadati</taxon>
        <taxon>Pseudomonadota</taxon>
        <taxon>Gammaproteobacteria</taxon>
        <taxon>Pseudomonadales</taxon>
        <taxon>Marinobacteraceae</taxon>
        <taxon>Marinobacter</taxon>
    </lineage>
</organism>
<evidence type="ECO:0000259" key="6">
    <source>
        <dbReference type="SMART" id="SM01144"/>
    </source>
</evidence>
<sequence>MRAGLCPYCGVHQRICVCDVCGPIEDAPPLWALQHPTEVSRSKGTLRLAQACLPSMKVLVGESGSCFEPLASRGVGGLGLVFPHPGSEPLESADTTGVREWVVLDGTWRKARRMFLSNPWLQRLPAFHFRHPPASGYHIRKAPRADSLATAEALAYLLAVVRPGLDLGPLERAMAALVSRQLAVMPTQVRGRYGVSRRFDEPGDEP</sequence>
<evidence type="ECO:0000256" key="4">
    <source>
        <dbReference type="ARBA" id="ARBA00022694"/>
    </source>
</evidence>
<evidence type="ECO:0000313" key="8">
    <source>
        <dbReference type="Proteomes" id="UP000198644"/>
    </source>
</evidence>
<reference evidence="8" key="1">
    <citation type="submission" date="2016-10" db="EMBL/GenBank/DDBJ databases">
        <authorList>
            <person name="Varghese N."/>
            <person name="Submissions S."/>
        </authorList>
    </citation>
    <scope>NUCLEOTIDE SEQUENCE [LARGE SCALE GENOMIC DNA]</scope>
    <source>
        <strain evidence="8">CGMCC 1.9167</strain>
    </source>
</reference>
<dbReference type="InterPro" id="IPR039262">
    <property type="entry name" value="DTWD2/TAPT"/>
</dbReference>
<dbReference type="GO" id="GO:0016432">
    <property type="term" value="F:tRNA-uridine aminocarboxypropyltransferase activity"/>
    <property type="evidence" value="ECO:0007669"/>
    <property type="project" value="UniProtKB-EC"/>
</dbReference>
<dbReference type="SMART" id="SM01144">
    <property type="entry name" value="DTW"/>
    <property type="match status" value="1"/>
</dbReference>
<evidence type="ECO:0000256" key="1">
    <source>
        <dbReference type="ARBA" id="ARBA00012386"/>
    </source>
</evidence>
<keyword evidence="2" id="KW-0808">Transferase</keyword>
<accession>A0A1I6GHY7</accession>